<organism evidence="1 2">
    <name type="scientific">Actinomadura viridis</name>
    <dbReference type="NCBI Taxonomy" id="58110"/>
    <lineage>
        <taxon>Bacteria</taxon>
        <taxon>Bacillati</taxon>
        <taxon>Actinomycetota</taxon>
        <taxon>Actinomycetes</taxon>
        <taxon>Streptosporangiales</taxon>
        <taxon>Thermomonosporaceae</taxon>
        <taxon>Actinomadura</taxon>
    </lineage>
</organism>
<dbReference type="AlphaFoldDB" id="A0A931DN71"/>
<comment type="caution">
    <text evidence="1">The sequence shown here is derived from an EMBL/GenBank/DDBJ whole genome shotgun (WGS) entry which is preliminary data.</text>
</comment>
<proteinExistence type="predicted"/>
<reference evidence="1" key="1">
    <citation type="submission" date="2020-11" db="EMBL/GenBank/DDBJ databases">
        <title>Sequencing the genomes of 1000 actinobacteria strains.</title>
        <authorList>
            <person name="Klenk H.-P."/>
        </authorList>
    </citation>
    <scope>NUCLEOTIDE SEQUENCE</scope>
    <source>
        <strain evidence="1">DSM 43175</strain>
    </source>
</reference>
<evidence type="ECO:0000313" key="2">
    <source>
        <dbReference type="Proteomes" id="UP000614047"/>
    </source>
</evidence>
<dbReference type="EMBL" id="JADOUA010000001">
    <property type="protein sequence ID" value="MBG6090671.1"/>
    <property type="molecule type" value="Genomic_DNA"/>
</dbReference>
<sequence length="157" mass="17643">MTITSDRYVRPAGLEAHFNRVAAFLTRHGISLLGTRILAVRGHKSGEWRTNPVNLLTHEGERYLLAPRGHTHWVRNIRAAGGGELRLGRSTEPFTAVELPDEEKVPLLRAYFERWGWEVARFFEDLPKKPTDEQLAGVAPGVPVFRVLPAEGDGRRG</sequence>
<gene>
    <name evidence="1" type="ORF">IW256_004784</name>
</gene>
<name>A0A931DN71_9ACTN</name>
<dbReference type="InterPro" id="IPR012349">
    <property type="entry name" value="Split_barrel_FMN-bd"/>
</dbReference>
<keyword evidence="2" id="KW-1185">Reference proteome</keyword>
<dbReference type="InterPro" id="IPR004378">
    <property type="entry name" value="F420H2_quin_Rdtase"/>
</dbReference>
<accession>A0A931DN71</accession>
<evidence type="ECO:0000313" key="1">
    <source>
        <dbReference type="EMBL" id="MBG6090671.1"/>
    </source>
</evidence>
<dbReference type="GO" id="GO:0016491">
    <property type="term" value="F:oxidoreductase activity"/>
    <property type="evidence" value="ECO:0007669"/>
    <property type="project" value="InterPro"/>
</dbReference>
<dbReference type="Gene3D" id="2.30.110.10">
    <property type="entry name" value="Electron Transport, Fmn-binding Protein, Chain A"/>
    <property type="match status" value="1"/>
</dbReference>
<dbReference type="Pfam" id="PF04075">
    <property type="entry name" value="F420H2_quin_red"/>
    <property type="match status" value="1"/>
</dbReference>
<dbReference type="RefSeq" id="WP_197013102.1">
    <property type="nucleotide sequence ID" value="NZ_BAABES010000011.1"/>
</dbReference>
<dbReference type="NCBIfam" id="TIGR00026">
    <property type="entry name" value="hi_GC_TIGR00026"/>
    <property type="match status" value="1"/>
</dbReference>
<protein>
    <submittedName>
        <fullName evidence="1">Deazaflavin-dependent oxidoreductase (Nitroreductase family)</fullName>
    </submittedName>
</protein>
<dbReference type="Proteomes" id="UP000614047">
    <property type="component" value="Unassembled WGS sequence"/>
</dbReference>